<feature type="compositionally biased region" description="Basic and acidic residues" evidence="1">
    <location>
        <begin position="297"/>
        <end position="306"/>
    </location>
</feature>
<dbReference type="Proteomes" id="UP001286456">
    <property type="component" value="Unassembled WGS sequence"/>
</dbReference>
<feature type="compositionally biased region" description="Low complexity" evidence="1">
    <location>
        <begin position="793"/>
        <end position="806"/>
    </location>
</feature>
<evidence type="ECO:0000313" key="3">
    <source>
        <dbReference type="EMBL" id="KAK3333334.1"/>
    </source>
</evidence>
<keyword evidence="4" id="KW-1185">Reference proteome</keyword>
<feature type="compositionally biased region" description="Basic and acidic residues" evidence="1">
    <location>
        <begin position="533"/>
        <end position="543"/>
    </location>
</feature>
<proteinExistence type="predicted"/>
<feature type="compositionally biased region" description="Basic residues" evidence="1">
    <location>
        <begin position="380"/>
        <end position="393"/>
    </location>
</feature>
<feature type="region of interest" description="Disordered" evidence="1">
    <location>
        <begin position="792"/>
        <end position="837"/>
    </location>
</feature>
<feature type="compositionally biased region" description="Low complexity" evidence="1">
    <location>
        <begin position="1171"/>
        <end position="1183"/>
    </location>
</feature>
<name>A0AAE0MJF9_9PEZI</name>
<feature type="compositionally biased region" description="Basic and acidic residues" evidence="1">
    <location>
        <begin position="1025"/>
        <end position="1048"/>
    </location>
</feature>
<evidence type="ECO:0000259" key="2">
    <source>
        <dbReference type="Pfam" id="PF00241"/>
    </source>
</evidence>
<feature type="compositionally biased region" description="Polar residues" evidence="1">
    <location>
        <begin position="328"/>
        <end position="360"/>
    </location>
</feature>
<comment type="caution">
    <text evidence="3">The sequence shown here is derived from an EMBL/GenBank/DDBJ whole genome shotgun (WGS) entry which is preliminary data.</text>
</comment>
<gene>
    <name evidence="3" type="ORF">B0T19DRAFT_122968</name>
</gene>
<organism evidence="3 4">
    <name type="scientific">Cercophora scortea</name>
    <dbReference type="NCBI Taxonomy" id="314031"/>
    <lineage>
        <taxon>Eukaryota</taxon>
        <taxon>Fungi</taxon>
        <taxon>Dikarya</taxon>
        <taxon>Ascomycota</taxon>
        <taxon>Pezizomycotina</taxon>
        <taxon>Sordariomycetes</taxon>
        <taxon>Sordariomycetidae</taxon>
        <taxon>Sordariales</taxon>
        <taxon>Lasiosphaeriaceae</taxon>
        <taxon>Cercophora</taxon>
    </lineage>
</organism>
<feature type="compositionally biased region" description="Acidic residues" evidence="1">
    <location>
        <begin position="427"/>
        <end position="439"/>
    </location>
</feature>
<evidence type="ECO:0000256" key="1">
    <source>
        <dbReference type="SAM" id="MobiDB-lite"/>
    </source>
</evidence>
<feature type="region of interest" description="Disordered" evidence="1">
    <location>
        <begin position="1145"/>
        <end position="1186"/>
    </location>
</feature>
<sequence length="1367" mass="146374">MSLNGLDHPNVKEAHDAAVAEPGGWFLLKYASRDEVELLGRGNGGIVEIRENIAQQEGASPLYGFLRYRRRNVLIKYIPEECSRLVQARASVHFNSICDHFAPYDTDFSITDPKELKDTKLSAACSLHAASGSTSSSTSSLRRRRLVEITEEEEEEERERKRQSVVKEEDRPRSSFDRSQDGPTSGPPVRLNADLANSPEATHFGDEAGLPSLFLGAPLRPSSPASSLDDSARRMSSQSLRPELYGYSSIYGKPKVKLGPRPSADLNGRPRTSAGSATYRPVSSIPAGFKPFHNKSAKKDRPHGQGEDEPQSPVKEEAEATPPSAATHTGTPSEGESAQPPASTETQATSTSIFNLQSTLPIMPPPTIKQNTMTPEKARLLKAMKLREKKKKMSSQPLPNFLGVDAPSEPTSPGLIPQSPDVKASTDTEEIAETGEVDEVSTANSAHPEHRKSISKADSGIGIDIGADQASVDTQTDSHPASPVAASSDIGDSTQASSLSESTDETVLAIKGNEIAGNKDDDSSPAAQSLPELDDKRTEKPIPDSENEAGPALLVKALEKEPETTPEQDQPRVEQAIEPVEAVDAVKPPPPKTEDAPSILALPISRFSKASAASRDQEKVSNTPETPEAELRLPATVYVPESSPVKEVTAAEDVLGKTPQSPKIQMPVSKFSRQETKSPTSPVNPIPAIVTHASEMGHATDLATSVGDQKTEARDKTEKASLDIKQSRPNTLEPIRTSLASRDEDKRNSVMSLSDDDGLMDELQSATLHHAQPIKVSKSPISPFFSNDLMIKRTSTAPESSSSAPRPVRTVSSPMRGSHLTPADAITSAPRAASSGAAYLQKVAAQQGAADLKLKNNKIGSSISQRIKALEKLSSTTDAASPKERPASAFFSVRKTSVRAPSKSPSEIERTSSIKRAKTPKSPSSPESGESSPDAVNNRRRSGSLVNRLSMFEGGKPPRGRPESVQVTARIVRDPTQPFPKVPEQKADPADFEPLDLKQSPLLVDLQRPPSSGVEIKQSLLQRRFSKEGKSDSRDRNAEGGKEDDKEASGSTPRPRRRSSMTIVKDFIKDSRDTLRGGKSPSTDNLSLVVPSSAANLASPDISPSRAPSVHHNNSFARRLSISSRRSSLDQQASAAATNGLAPIALSPSYTTEGSDLSEAEGRPGSINGGSAATSPSPTKSTTNRASRFIRRLSNSLGTGRKAVTPSISPTVAEEDDAEVAAAGIDAPPTNNSRARASSNSQQPSIVALMGDVNVQFPDNLLWKRRALCLDSQGFLILSAVQGAAAVPSTAPGKDRHHQAGSIKRYHMSDFKPPYTPEMELQELPNSVVLDFVDGSGLQVACEDRAGQLNVLHILEEAHQSHTNFGQ</sequence>
<dbReference type="InterPro" id="IPR029006">
    <property type="entry name" value="ADF-H/Gelsolin-like_dom_sf"/>
</dbReference>
<feature type="region of interest" description="Disordered" evidence="1">
    <location>
        <begin position="127"/>
        <end position="194"/>
    </location>
</feature>
<feature type="region of interest" description="Disordered" evidence="1">
    <location>
        <begin position="872"/>
        <end position="1061"/>
    </location>
</feature>
<dbReference type="SUPFAM" id="SSF55753">
    <property type="entry name" value="Actin depolymerizing proteins"/>
    <property type="match status" value="1"/>
</dbReference>
<dbReference type="EMBL" id="JAUEPO010000002">
    <property type="protein sequence ID" value="KAK3333334.1"/>
    <property type="molecule type" value="Genomic_DNA"/>
</dbReference>
<feature type="region of interest" description="Disordered" evidence="1">
    <location>
        <begin position="221"/>
        <end position="638"/>
    </location>
</feature>
<feature type="domain" description="ADF-H" evidence="2">
    <location>
        <begin position="24"/>
        <end position="122"/>
    </location>
</feature>
<evidence type="ECO:0000313" key="4">
    <source>
        <dbReference type="Proteomes" id="UP001286456"/>
    </source>
</evidence>
<feature type="compositionally biased region" description="Low complexity" evidence="1">
    <location>
        <begin position="920"/>
        <end position="933"/>
    </location>
</feature>
<dbReference type="Pfam" id="PF00241">
    <property type="entry name" value="Cofilin_ADF"/>
    <property type="match status" value="1"/>
</dbReference>
<dbReference type="Gene3D" id="3.40.20.10">
    <property type="entry name" value="Severin"/>
    <property type="match status" value="1"/>
</dbReference>
<dbReference type="CDD" id="cd11282">
    <property type="entry name" value="ADF_coactosin_like"/>
    <property type="match status" value="1"/>
</dbReference>
<protein>
    <recommendedName>
        <fullName evidence="2">ADF-H domain-containing protein</fullName>
    </recommendedName>
</protein>
<feature type="compositionally biased region" description="Basic and acidic residues" evidence="1">
    <location>
        <begin position="158"/>
        <end position="180"/>
    </location>
</feature>
<dbReference type="InterPro" id="IPR002108">
    <property type="entry name" value="ADF-H"/>
</dbReference>
<feature type="compositionally biased region" description="Polar residues" evidence="1">
    <location>
        <begin position="490"/>
        <end position="501"/>
    </location>
</feature>
<accession>A0AAE0MJF9</accession>
<reference evidence="3" key="1">
    <citation type="journal article" date="2023" name="Mol. Phylogenet. Evol.">
        <title>Genome-scale phylogeny and comparative genomics of the fungal order Sordariales.</title>
        <authorList>
            <person name="Hensen N."/>
            <person name="Bonometti L."/>
            <person name="Westerberg I."/>
            <person name="Brannstrom I.O."/>
            <person name="Guillou S."/>
            <person name="Cros-Aarteil S."/>
            <person name="Calhoun S."/>
            <person name="Haridas S."/>
            <person name="Kuo A."/>
            <person name="Mondo S."/>
            <person name="Pangilinan J."/>
            <person name="Riley R."/>
            <person name="LaButti K."/>
            <person name="Andreopoulos B."/>
            <person name="Lipzen A."/>
            <person name="Chen C."/>
            <person name="Yan M."/>
            <person name="Daum C."/>
            <person name="Ng V."/>
            <person name="Clum A."/>
            <person name="Steindorff A."/>
            <person name="Ohm R.A."/>
            <person name="Martin F."/>
            <person name="Silar P."/>
            <person name="Natvig D.O."/>
            <person name="Lalanne C."/>
            <person name="Gautier V."/>
            <person name="Ament-Velasquez S.L."/>
            <person name="Kruys A."/>
            <person name="Hutchinson M.I."/>
            <person name="Powell A.J."/>
            <person name="Barry K."/>
            <person name="Miller A.N."/>
            <person name="Grigoriev I.V."/>
            <person name="Debuchy R."/>
            <person name="Gladieux P."/>
            <person name="Hiltunen Thoren M."/>
            <person name="Johannesson H."/>
        </authorList>
    </citation>
    <scope>NUCLEOTIDE SEQUENCE</scope>
    <source>
        <strain evidence="3">SMH4131-1</strain>
    </source>
</reference>
<dbReference type="GO" id="GO:0003779">
    <property type="term" value="F:actin binding"/>
    <property type="evidence" value="ECO:0007669"/>
    <property type="project" value="InterPro"/>
</dbReference>
<feature type="compositionally biased region" description="Basic and acidic residues" evidence="1">
    <location>
        <begin position="709"/>
        <end position="726"/>
    </location>
</feature>
<feature type="region of interest" description="Disordered" evidence="1">
    <location>
        <begin position="703"/>
        <end position="758"/>
    </location>
</feature>
<feature type="region of interest" description="Disordered" evidence="1">
    <location>
        <begin position="651"/>
        <end position="687"/>
    </location>
</feature>
<reference evidence="3" key="2">
    <citation type="submission" date="2023-06" db="EMBL/GenBank/DDBJ databases">
        <authorList>
            <consortium name="Lawrence Berkeley National Laboratory"/>
            <person name="Haridas S."/>
            <person name="Hensen N."/>
            <person name="Bonometti L."/>
            <person name="Westerberg I."/>
            <person name="Brannstrom I.O."/>
            <person name="Guillou S."/>
            <person name="Cros-Aarteil S."/>
            <person name="Calhoun S."/>
            <person name="Kuo A."/>
            <person name="Mondo S."/>
            <person name="Pangilinan J."/>
            <person name="Riley R."/>
            <person name="Labutti K."/>
            <person name="Andreopoulos B."/>
            <person name="Lipzen A."/>
            <person name="Chen C."/>
            <person name="Yanf M."/>
            <person name="Daum C."/>
            <person name="Ng V."/>
            <person name="Clum A."/>
            <person name="Steindorff A."/>
            <person name="Ohm R."/>
            <person name="Martin F."/>
            <person name="Silar P."/>
            <person name="Natvig D."/>
            <person name="Lalanne C."/>
            <person name="Gautier V."/>
            <person name="Ament-Velasquez S.L."/>
            <person name="Kruys A."/>
            <person name="Hutchinson M.I."/>
            <person name="Powell A.J."/>
            <person name="Barry K."/>
            <person name="Miller A.N."/>
            <person name="Grigoriev I.V."/>
            <person name="Debuchy R."/>
            <person name="Gladieux P."/>
            <person name="Thoren M.H."/>
            <person name="Johannesson H."/>
        </authorList>
    </citation>
    <scope>NUCLEOTIDE SEQUENCE</scope>
    <source>
        <strain evidence="3">SMH4131-1</strain>
    </source>
</reference>